<dbReference type="EMBL" id="JAFBEE010000007">
    <property type="protein sequence ID" value="MBM7614857.1"/>
    <property type="molecule type" value="Genomic_DNA"/>
</dbReference>
<keyword evidence="2" id="KW-1185">Reference proteome</keyword>
<sequence>MVKNSKELDKVKEVRECGVCTCIHLVINTCSLDDCEMFERKYMQEG</sequence>
<accession>A0ABS2NPJ7</accession>
<reference evidence="1 2" key="1">
    <citation type="submission" date="2021-01" db="EMBL/GenBank/DDBJ databases">
        <title>Genomic Encyclopedia of Type Strains, Phase IV (KMG-IV): sequencing the most valuable type-strain genomes for metagenomic binning, comparative biology and taxonomic classification.</title>
        <authorList>
            <person name="Goeker M."/>
        </authorList>
    </citation>
    <scope>NUCLEOTIDE SEQUENCE [LARGE SCALE GENOMIC DNA]</scope>
    <source>
        <strain evidence="1 2">DSM 25890</strain>
    </source>
</reference>
<organism evidence="1 2">
    <name type="scientific">Alkaliphilus hydrothermalis</name>
    <dbReference type="NCBI Taxonomy" id="1482730"/>
    <lineage>
        <taxon>Bacteria</taxon>
        <taxon>Bacillati</taxon>
        <taxon>Bacillota</taxon>
        <taxon>Clostridia</taxon>
        <taxon>Peptostreptococcales</taxon>
        <taxon>Natronincolaceae</taxon>
        <taxon>Alkaliphilus</taxon>
    </lineage>
</organism>
<proteinExistence type="predicted"/>
<comment type="caution">
    <text evidence="1">The sequence shown here is derived from an EMBL/GenBank/DDBJ whole genome shotgun (WGS) entry which is preliminary data.</text>
</comment>
<gene>
    <name evidence="1" type="ORF">JOC73_001376</name>
</gene>
<evidence type="ECO:0000313" key="1">
    <source>
        <dbReference type="EMBL" id="MBM7614857.1"/>
    </source>
</evidence>
<evidence type="ECO:0000313" key="2">
    <source>
        <dbReference type="Proteomes" id="UP001314796"/>
    </source>
</evidence>
<name>A0ABS2NPJ7_9FIRM</name>
<dbReference type="Proteomes" id="UP001314796">
    <property type="component" value="Unassembled WGS sequence"/>
</dbReference>
<protein>
    <submittedName>
        <fullName evidence="1">Uncharacterized protein</fullName>
    </submittedName>
</protein>